<accession>A0A1L7XTE0</accession>
<evidence type="ECO:0000313" key="3">
    <source>
        <dbReference type="EMBL" id="CZR68304.1"/>
    </source>
</evidence>
<dbReference type="OrthoDB" id="303107at2759"/>
<evidence type="ECO:0000256" key="1">
    <source>
        <dbReference type="SAM" id="MobiDB-lite"/>
    </source>
</evidence>
<evidence type="ECO:0000313" key="4">
    <source>
        <dbReference type="Proteomes" id="UP000184330"/>
    </source>
</evidence>
<feature type="compositionally biased region" description="Polar residues" evidence="1">
    <location>
        <begin position="653"/>
        <end position="666"/>
    </location>
</feature>
<protein>
    <recommendedName>
        <fullName evidence="2">C2H2-type domain-containing protein</fullName>
    </recommendedName>
</protein>
<feature type="region of interest" description="Disordered" evidence="1">
    <location>
        <begin position="647"/>
        <end position="666"/>
    </location>
</feature>
<name>A0A1L7XTE0_9HELO</name>
<organism evidence="3 4">
    <name type="scientific">Phialocephala subalpina</name>
    <dbReference type="NCBI Taxonomy" id="576137"/>
    <lineage>
        <taxon>Eukaryota</taxon>
        <taxon>Fungi</taxon>
        <taxon>Dikarya</taxon>
        <taxon>Ascomycota</taxon>
        <taxon>Pezizomycotina</taxon>
        <taxon>Leotiomycetes</taxon>
        <taxon>Helotiales</taxon>
        <taxon>Mollisiaceae</taxon>
        <taxon>Phialocephala</taxon>
        <taxon>Phialocephala fortinii species complex</taxon>
    </lineage>
</organism>
<feature type="compositionally biased region" description="Polar residues" evidence="1">
    <location>
        <begin position="608"/>
        <end position="620"/>
    </location>
</feature>
<gene>
    <name evidence="3" type="ORF">PAC_18203</name>
</gene>
<feature type="region of interest" description="Disordered" evidence="1">
    <location>
        <begin position="553"/>
        <end position="620"/>
    </location>
</feature>
<dbReference type="InterPro" id="IPR013087">
    <property type="entry name" value="Znf_C2H2_type"/>
</dbReference>
<dbReference type="Proteomes" id="UP000184330">
    <property type="component" value="Unassembled WGS sequence"/>
</dbReference>
<feature type="compositionally biased region" description="Low complexity" evidence="1">
    <location>
        <begin position="575"/>
        <end position="584"/>
    </location>
</feature>
<dbReference type="PROSITE" id="PS00028">
    <property type="entry name" value="ZINC_FINGER_C2H2_1"/>
    <property type="match status" value="1"/>
</dbReference>
<keyword evidence="4" id="KW-1185">Reference proteome</keyword>
<proteinExistence type="predicted"/>
<dbReference type="AlphaFoldDB" id="A0A1L7XTE0"/>
<feature type="compositionally biased region" description="Basic and acidic residues" evidence="1">
    <location>
        <begin position="563"/>
        <end position="574"/>
    </location>
</feature>
<reference evidence="3 4" key="1">
    <citation type="submission" date="2016-03" db="EMBL/GenBank/DDBJ databases">
        <authorList>
            <person name="Ploux O."/>
        </authorList>
    </citation>
    <scope>NUCLEOTIDE SEQUENCE [LARGE SCALE GENOMIC DNA]</scope>
    <source>
        <strain evidence="3 4">UAMH 11012</strain>
    </source>
</reference>
<feature type="domain" description="C2H2-type" evidence="2">
    <location>
        <begin position="630"/>
        <end position="652"/>
    </location>
</feature>
<dbReference type="EMBL" id="FJOG01000053">
    <property type="protein sequence ID" value="CZR68304.1"/>
    <property type="molecule type" value="Genomic_DNA"/>
</dbReference>
<sequence length="666" mass="73641">MVRIWQDSDIGTMLAWLDFSIAKHINFWDSIISKLDESRQIHTGDGFLFTTQQIQDKLIGLPREKMYDDSIVRPYPKLVEILAKGTPCLPGLAQNLVVKVHEARQRFEGDNLYSDALQPTSTLHHTTTYSEKDIPAAQNFPDATDLTNTHSPNNHHDALQSSSVCPARIESFSADQGCALLAISNSPKDIHLTRSAVQATQLSSLEDKNQRLTEENQILKNALEPGESSFYEFYRQGWDMQRRIRSMQTAIGFFDIQVPASQEFLSFAVLDERMDEVQAELQEITHCLGNSVAARGVTIIRGSKLESLIHSGFSSASDMRTADKLLDECLSSSDTLTVIITLVLTAIRDWVLDTTFPNLQDGLISSSFMGAYRTLSIDCVGPSAALNLETAAYHQFINSALFKDHLVPQTAAVLADSFLHASSCILPAGLSSDALEYLRYRLTAMFTAACHLKASSALTNSRRYQFIVYPPGPIPESNPSALSSSNQANITPQSRSQGCLKVYNTVFGNILNRQENLLLQTKNFLGADEVYSSRPYLHSKTIVLQNMEGASLSNSHQTSHVGIRNESRDIHESGSELSSPLSLLDPEDTECHDTLTPSKGDNHGSVDGSLSPQGTELQRSNAPSASKYYCSLCSQKFVSTWSLNRHKGRQGHQTRLAKTQQAKFLA</sequence>
<evidence type="ECO:0000259" key="2">
    <source>
        <dbReference type="PROSITE" id="PS00028"/>
    </source>
</evidence>